<dbReference type="AlphaFoldDB" id="A0A9W8J911"/>
<protein>
    <recommendedName>
        <fullName evidence="3">Nephrocystin 3-like N-terminal domain-containing protein</fullName>
    </recommendedName>
</protein>
<dbReference type="Proteomes" id="UP001140091">
    <property type="component" value="Unassembled WGS sequence"/>
</dbReference>
<feature type="domain" description="Nephrocystin 3-like N-terminal" evidence="3">
    <location>
        <begin position="377"/>
        <end position="541"/>
    </location>
</feature>
<reference evidence="4" key="1">
    <citation type="submission" date="2022-06" db="EMBL/GenBank/DDBJ databases">
        <title>Genome Sequence of Candolleomyces eurysporus.</title>
        <authorList>
            <person name="Buettner E."/>
        </authorList>
    </citation>
    <scope>NUCLEOTIDE SEQUENCE</scope>
    <source>
        <strain evidence="4">VTCC 930004</strain>
    </source>
</reference>
<accession>A0A9W8J911</accession>
<keyword evidence="5" id="KW-1185">Reference proteome</keyword>
<name>A0A9W8J911_9AGAR</name>
<dbReference type="SUPFAM" id="SSF52540">
    <property type="entry name" value="P-loop containing nucleoside triphosphate hydrolases"/>
    <property type="match status" value="1"/>
</dbReference>
<proteinExistence type="predicted"/>
<evidence type="ECO:0000313" key="5">
    <source>
        <dbReference type="Proteomes" id="UP001140091"/>
    </source>
</evidence>
<dbReference type="Pfam" id="PF24883">
    <property type="entry name" value="NPHP3_N"/>
    <property type="match status" value="1"/>
</dbReference>
<evidence type="ECO:0000313" key="4">
    <source>
        <dbReference type="EMBL" id="KAJ2931466.1"/>
    </source>
</evidence>
<sequence>MGEISDFNSNHGSELQLTFRKCFNLRKKNGGTPNAAVYVKYMIKDKKVKSSVTSFRKAHEPEWCENSNILSGLRPETEFTFVVIDSVAPLLKPTKIAESRAYTLKELLELRHEADIATKDKMVPTDFSIPLVPVGEATAEAPSLLLRLREFLSREQMNHHVAQLGQEVKTKNRHGLENEKLVFVKELELLSGSISNTSKAKTLIDVTSGLFASMVPLMDNDTIDDFHVLHLLRSYRTAITHIRSATAGQSADLIIQLYGQVLLNIVHSLRFLEQCLRNPLSFAKKEVVDEILSTTKDFDTFDKHLLNGSVKSFDNSILGQRAGLRKVFAASNSAIVSKLNPIFDIEPSRPCRISARHPPATIQTVSSWSLLSSYADVKRLLWLHGPGSCGKTQLATTLMEVFGQIDVPSAYFSFDNHSAEDSIYTEPPSLNAMTRTLAFQLASYVEGLSQGVANAVQSAGIDELDFAELFNRLIIVPLQVHSRGKGETAKQVGTLSKFDPVVIIIDDLDQCSESQLEELLSVLGDNLTRLPKEVRILALGRTLESVRMTLEKNPMASIVEYSSSMTGLDGETLASMMPLSPSKASSIKWAATTSPTTATFATAGNGASSNGAGGSSRAQSPPSSRRNSASSSKGKRTSGSLGSINEFEIMEVSR</sequence>
<dbReference type="OrthoDB" id="3048642at2759"/>
<dbReference type="Gene3D" id="3.40.50.300">
    <property type="entry name" value="P-loop containing nucleotide triphosphate hydrolases"/>
    <property type="match status" value="1"/>
</dbReference>
<comment type="caution">
    <text evidence="4">The sequence shown here is derived from an EMBL/GenBank/DDBJ whole genome shotgun (WGS) entry which is preliminary data.</text>
</comment>
<evidence type="ECO:0000256" key="2">
    <source>
        <dbReference type="SAM" id="MobiDB-lite"/>
    </source>
</evidence>
<feature type="compositionally biased region" description="Low complexity" evidence="2">
    <location>
        <begin position="600"/>
        <end position="632"/>
    </location>
</feature>
<feature type="region of interest" description="Disordered" evidence="2">
    <location>
        <begin position="600"/>
        <end position="654"/>
    </location>
</feature>
<feature type="non-terminal residue" evidence="4">
    <location>
        <position position="1"/>
    </location>
</feature>
<organism evidence="4 5">
    <name type="scientific">Candolleomyces eurysporus</name>
    <dbReference type="NCBI Taxonomy" id="2828524"/>
    <lineage>
        <taxon>Eukaryota</taxon>
        <taxon>Fungi</taxon>
        <taxon>Dikarya</taxon>
        <taxon>Basidiomycota</taxon>
        <taxon>Agaricomycotina</taxon>
        <taxon>Agaricomycetes</taxon>
        <taxon>Agaricomycetidae</taxon>
        <taxon>Agaricales</taxon>
        <taxon>Agaricineae</taxon>
        <taxon>Psathyrellaceae</taxon>
        <taxon>Candolleomyces</taxon>
    </lineage>
</organism>
<keyword evidence="1" id="KW-0677">Repeat</keyword>
<evidence type="ECO:0000259" key="3">
    <source>
        <dbReference type="Pfam" id="PF24883"/>
    </source>
</evidence>
<gene>
    <name evidence="4" type="ORF">H1R20_g5559</name>
</gene>
<dbReference type="EMBL" id="JANBPK010000807">
    <property type="protein sequence ID" value="KAJ2931466.1"/>
    <property type="molecule type" value="Genomic_DNA"/>
</dbReference>
<evidence type="ECO:0000256" key="1">
    <source>
        <dbReference type="ARBA" id="ARBA00022737"/>
    </source>
</evidence>
<dbReference type="InterPro" id="IPR056884">
    <property type="entry name" value="NPHP3-like_N"/>
</dbReference>
<dbReference type="InterPro" id="IPR027417">
    <property type="entry name" value="P-loop_NTPase"/>
</dbReference>